<keyword evidence="3" id="KW-1185">Reference proteome</keyword>
<evidence type="ECO:0000256" key="1">
    <source>
        <dbReference type="SAM" id="MobiDB-lite"/>
    </source>
</evidence>
<organism evidence="2 3">
    <name type="scientific">Asparagus officinalis</name>
    <name type="common">Garden asparagus</name>
    <dbReference type="NCBI Taxonomy" id="4686"/>
    <lineage>
        <taxon>Eukaryota</taxon>
        <taxon>Viridiplantae</taxon>
        <taxon>Streptophyta</taxon>
        <taxon>Embryophyta</taxon>
        <taxon>Tracheophyta</taxon>
        <taxon>Spermatophyta</taxon>
        <taxon>Magnoliopsida</taxon>
        <taxon>Liliopsida</taxon>
        <taxon>Asparagales</taxon>
        <taxon>Asparagaceae</taxon>
        <taxon>Asparagoideae</taxon>
        <taxon>Asparagus</taxon>
    </lineage>
</organism>
<sequence>MGGGAMVMVGATTEDGVNDVEGRQSSGDTTGEDDLRQRVESMRSMVATGATTGDEVDEFEGRMRRRRCRRCWRFPARPRLIGLRSDRFVEDGRRAMVPRGSSPLCNNSGFFGIRDPKPLYQMLPDFRMKEEQASSVKITIEKSL</sequence>
<dbReference type="AlphaFoldDB" id="A0A5P1FRA7"/>
<name>A0A5P1FRA7_ASPOF</name>
<dbReference type="EMBL" id="CM007381">
    <property type="protein sequence ID" value="ONK80846.1"/>
    <property type="molecule type" value="Genomic_DNA"/>
</dbReference>
<accession>A0A5P1FRA7</accession>
<evidence type="ECO:0000313" key="3">
    <source>
        <dbReference type="Proteomes" id="UP000243459"/>
    </source>
</evidence>
<proteinExistence type="predicted"/>
<feature type="compositionally biased region" description="Low complexity" evidence="1">
    <location>
        <begin position="1"/>
        <end position="11"/>
    </location>
</feature>
<protein>
    <submittedName>
        <fullName evidence="2">Uncharacterized protein</fullName>
    </submittedName>
</protein>
<dbReference type="Proteomes" id="UP000243459">
    <property type="component" value="Chromosome 1"/>
</dbReference>
<reference evidence="3" key="1">
    <citation type="journal article" date="2017" name="Nat. Commun.">
        <title>The asparagus genome sheds light on the origin and evolution of a young Y chromosome.</title>
        <authorList>
            <person name="Harkess A."/>
            <person name="Zhou J."/>
            <person name="Xu C."/>
            <person name="Bowers J.E."/>
            <person name="Van der Hulst R."/>
            <person name="Ayyampalayam S."/>
            <person name="Mercati F."/>
            <person name="Riccardi P."/>
            <person name="McKain M.R."/>
            <person name="Kakrana A."/>
            <person name="Tang H."/>
            <person name="Ray J."/>
            <person name="Groenendijk J."/>
            <person name="Arikit S."/>
            <person name="Mathioni S.M."/>
            <person name="Nakano M."/>
            <person name="Shan H."/>
            <person name="Telgmann-Rauber A."/>
            <person name="Kanno A."/>
            <person name="Yue Z."/>
            <person name="Chen H."/>
            <person name="Li W."/>
            <person name="Chen Y."/>
            <person name="Xu X."/>
            <person name="Zhang Y."/>
            <person name="Luo S."/>
            <person name="Chen H."/>
            <person name="Gao J."/>
            <person name="Mao Z."/>
            <person name="Pires J.C."/>
            <person name="Luo M."/>
            <person name="Kudrna D."/>
            <person name="Wing R.A."/>
            <person name="Meyers B.C."/>
            <person name="Yi K."/>
            <person name="Kong H."/>
            <person name="Lavrijsen P."/>
            <person name="Sunseri F."/>
            <person name="Falavigna A."/>
            <person name="Ye Y."/>
            <person name="Leebens-Mack J.H."/>
            <person name="Chen G."/>
        </authorList>
    </citation>
    <scope>NUCLEOTIDE SEQUENCE [LARGE SCALE GENOMIC DNA]</scope>
    <source>
        <strain evidence="3">cv. DH0086</strain>
    </source>
</reference>
<gene>
    <name evidence="2" type="ORF">A4U43_C01F22430</name>
</gene>
<dbReference type="Gramene" id="ONK80846">
    <property type="protein sequence ID" value="ONK80846"/>
    <property type="gene ID" value="A4U43_C01F22430"/>
</dbReference>
<evidence type="ECO:0000313" key="2">
    <source>
        <dbReference type="EMBL" id="ONK80846.1"/>
    </source>
</evidence>
<feature type="region of interest" description="Disordered" evidence="1">
    <location>
        <begin position="1"/>
        <end position="52"/>
    </location>
</feature>